<dbReference type="InterPro" id="IPR036086">
    <property type="entry name" value="ParB/Sulfiredoxin_sf"/>
</dbReference>
<evidence type="ECO:0000313" key="3">
    <source>
        <dbReference type="Proteomes" id="UP000252255"/>
    </source>
</evidence>
<accession>A0A367WM98</accession>
<comment type="caution">
    <text evidence="2">The sequence shown here is derived from an EMBL/GenBank/DDBJ whole genome shotgun (WGS) entry which is preliminary data.</text>
</comment>
<dbReference type="EMBL" id="JPWI01000017">
    <property type="protein sequence ID" value="RCK42528.1"/>
    <property type="molecule type" value="Genomic_DNA"/>
</dbReference>
<reference evidence="2 3" key="1">
    <citation type="submission" date="2014-07" db="EMBL/GenBank/DDBJ databases">
        <title>Draft genome sequence of Thalassospira profundimaris PR54-5.</title>
        <authorList>
            <person name="Lai Q."/>
            <person name="Shao Z."/>
        </authorList>
    </citation>
    <scope>NUCLEOTIDE SEQUENCE [LARGE SCALE GENOMIC DNA]</scope>
    <source>
        <strain evidence="2 3">PR54-5</strain>
    </source>
</reference>
<proteinExistence type="predicted"/>
<evidence type="ECO:0000313" key="2">
    <source>
        <dbReference type="EMBL" id="RCK42528.1"/>
    </source>
</evidence>
<dbReference type="SUPFAM" id="SSF110849">
    <property type="entry name" value="ParB/Sulfiredoxin"/>
    <property type="match status" value="1"/>
</dbReference>
<sequence>MGGDVKLEDIKLSDLRVNSANDRHGELVDEDAAIEWLLKHRTLHMQNLAKDIISTGEIYEPPLVHPHNGHFIVYDGNRRTTVLKLLDDPQRAPSSDWAEFFSDLRKNWTGAFPSTVECQIEEDRDRLDEILYRRHTGQQSGVGQSQWDAEAKSNFEKRTGKKTKINVAEEIERLLVSSGRLENELKIPRSNLNRLLSAEQFRNRAGIAVDSNKLRYTHAEEKVLNALERIARDLASRTITLEDIWDNDSKRAYLNKLDQEKVLPRSEDALARTAPAKAKSTQTKTSQTKTFHNESKPSSDPGKRRHLIRNLDFGLQQTQNNRKILDIFNELQHRLKFDEHDNAIAVLFRVLLELSLEHYIKGASVPDIQKGENLSGKYRKALRHMFEAGKFEKKQFEALKKFEKGDPLFSTTTLHSYVHSADFFPSDHHLKSMWDTLEGFIVNCLKA</sequence>
<gene>
    <name evidence="2" type="ORF">TH30_20740</name>
</gene>
<evidence type="ECO:0008006" key="4">
    <source>
        <dbReference type="Google" id="ProtNLM"/>
    </source>
</evidence>
<dbReference type="Proteomes" id="UP000252255">
    <property type="component" value="Unassembled WGS sequence"/>
</dbReference>
<evidence type="ECO:0000256" key="1">
    <source>
        <dbReference type="SAM" id="MobiDB-lite"/>
    </source>
</evidence>
<name>A0A367WM98_9PROT</name>
<feature type="compositionally biased region" description="Low complexity" evidence="1">
    <location>
        <begin position="276"/>
        <end position="290"/>
    </location>
</feature>
<protein>
    <recommendedName>
        <fullName evidence="4">ParB/Sulfiredoxin domain-containing protein</fullName>
    </recommendedName>
</protein>
<organism evidence="2 3">
    <name type="scientific">Thalassospira profundimaris</name>
    <dbReference type="NCBI Taxonomy" id="502049"/>
    <lineage>
        <taxon>Bacteria</taxon>
        <taxon>Pseudomonadati</taxon>
        <taxon>Pseudomonadota</taxon>
        <taxon>Alphaproteobacteria</taxon>
        <taxon>Rhodospirillales</taxon>
        <taxon>Thalassospiraceae</taxon>
        <taxon>Thalassospira</taxon>
    </lineage>
</organism>
<feature type="region of interest" description="Disordered" evidence="1">
    <location>
        <begin position="265"/>
        <end position="305"/>
    </location>
</feature>
<dbReference type="AlphaFoldDB" id="A0A367WM98"/>